<sequence length="52" mass="5442">MTEPSTSRGARIEPLAGTIPFKNWPFLVLLALIGLLVALVVGGARLVEGQAP</sequence>
<dbReference type="RefSeq" id="WP_271918185.1">
    <property type="nucleotide sequence ID" value="NZ_JAQNDO010000001.1"/>
</dbReference>
<evidence type="ECO:0000313" key="2">
    <source>
        <dbReference type="EMBL" id="MDC0742812.1"/>
    </source>
</evidence>
<evidence type="ECO:0000256" key="1">
    <source>
        <dbReference type="SAM" id="Phobius"/>
    </source>
</evidence>
<comment type="caution">
    <text evidence="2">The sequence shown here is derived from an EMBL/GenBank/DDBJ whole genome shotgun (WGS) entry which is preliminary data.</text>
</comment>
<keyword evidence="1" id="KW-0472">Membrane</keyword>
<keyword evidence="1" id="KW-0812">Transmembrane</keyword>
<name>A0ABT5EPG3_9BACT</name>
<feature type="transmembrane region" description="Helical" evidence="1">
    <location>
        <begin position="24"/>
        <end position="47"/>
    </location>
</feature>
<keyword evidence="3" id="KW-1185">Reference proteome</keyword>
<keyword evidence="1" id="KW-1133">Transmembrane helix</keyword>
<gene>
    <name evidence="2" type="ORF">POL67_15790</name>
</gene>
<protein>
    <submittedName>
        <fullName evidence="2">Uncharacterized protein</fullName>
    </submittedName>
</protein>
<dbReference type="Proteomes" id="UP001221411">
    <property type="component" value="Unassembled WGS sequence"/>
</dbReference>
<dbReference type="EMBL" id="JAQNDO010000001">
    <property type="protein sequence ID" value="MDC0742812.1"/>
    <property type="molecule type" value="Genomic_DNA"/>
</dbReference>
<organism evidence="2 3">
    <name type="scientific">Polyangium mundeleinium</name>
    <dbReference type="NCBI Taxonomy" id="2995306"/>
    <lineage>
        <taxon>Bacteria</taxon>
        <taxon>Pseudomonadati</taxon>
        <taxon>Myxococcota</taxon>
        <taxon>Polyangia</taxon>
        <taxon>Polyangiales</taxon>
        <taxon>Polyangiaceae</taxon>
        <taxon>Polyangium</taxon>
    </lineage>
</organism>
<proteinExistence type="predicted"/>
<reference evidence="2 3" key="1">
    <citation type="submission" date="2022-11" db="EMBL/GenBank/DDBJ databases">
        <title>Minimal conservation of predation-associated metabolite biosynthetic gene clusters underscores biosynthetic potential of Myxococcota including descriptions for ten novel species: Archangium lansinium sp. nov., Myxococcus landrumus sp. nov., Nannocystis bai.</title>
        <authorList>
            <person name="Ahearne A."/>
            <person name="Stevens C."/>
            <person name="Dowd S."/>
        </authorList>
    </citation>
    <scope>NUCLEOTIDE SEQUENCE [LARGE SCALE GENOMIC DNA]</scope>
    <source>
        <strain evidence="2 3">RJM3</strain>
    </source>
</reference>
<evidence type="ECO:0000313" key="3">
    <source>
        <dbReference type="Proteomes" id="UP001221411"/>
    </source>
</evidence>
<accession>A0ABT5EPG3</accession>